<dbReference type="EMBL" id="CAEZTG010000002">
    <property type="protein sequence ID" value="CAB4553359.1"/>
    <property type="molecule type" value="Genomic_DNA"/>
</dbReference>
<dbReference type="InterPro" id="IPR002480">
    <property type="entry name" value="DAHP_synth_2"/>
</dbReference>
<dbReference type="InterPro" id="IPR013785">
    <property type="entry name" value="Aldolase_TIM"/>
</dbReference>
<dbReference type="EMBL" id="CAEZVV010000015">
    <property type="protein sequence ID" value="CAB4638853.1"/>
    <property type="molecule type" value="Genomic_DNA"/>
</dbReference>
<proteinExistence type="inferred from homology"/>
<protein>
    <recommendedName>
        <fullName evidence="2">3-deoxy-7-phosphoheptulonate synthase</fullName>
        <ecNumber evidence="2">2.5.1.54</ecNumber>
    </recommendedName>
</protein>
<evidence type="ECO:0000313" key="5">
    <source>
        <dbReference type="EMBL" id="CAB4553359.1"/>
    </source>
</evidence>
<evidence type="ECO:0000313" key="6">
    <source>
        <dbReference type="EMBL" id="CAB4580448.1"/>
    </source>
</evidence>
<dbReference type="EMBL" id="CAEZSU010000031">
    <property type="protein sequence ID" value="CAB4544579.1"/>
    <property type="molecule type" value="Genomic_DNA"/>
</dbReference>
<dbReference type="EMBL" id="CAEZTR010000067">
    <property type="protein sequence ID" value="CAB4580448.1"/>
    <property type="molecule type" value="Genomic_DNA"/>
</dbReference>
<dbReference type="AlphaFoldDB" id="A0A6J6JS58"/>
<keyword evidence="3" id="KW-0808">Transferase</keyword>
<sequence length="448" mass="48394">MTTEWSPSSWRSRDVVQQPDWADLSALDDVVKRLRSMPPLVFAGEARSLTSDLAKVANGEAFLLQAGDCAESFDAFSADSIRDKLKVILQMAVVLMYSSGVPVVKVGRIAGQFAKPRSSGTETIDGVELPSFRGHMVNDIDFTPNARVADPERLITAYQQSASTLNLVRAFTKGGFGDLSRVHAWNQEFVASSAEGQRYEEVAAGIERALQFMSACGVDTLSTPQLHTVDVSTSHEALILGYEEALTRQDSLTGDWYDCSAHMLWIGERTRQLDGAHVHFLSGVGNPIGCKIGPTVTPDEVIALCEALNPGRIPGRLTLITRMGAETIGSALPPLLTAVRDSGHPVAWACDPMHGNTFTAPSGRKTRHFDAVLAEIAGFFAAHRSVGTWPGGVHIELTGDNVTECLGGAEEILDADLGTRYETMCDPRLNARQSLDLAFRVAELLQLG</sequence>
<evidence type="ECO:0000256" key="2">
    <source>
        <dbReference type="ARBA" id="ARBA00012694"/>
    </source>
</evidence>
<evidence type="ECO:0000256" key="1">
    <source>
        <dbReference type="ARBA" id="ARBA00008911"/>
    </source>
</evidence>
<evidence type="ECO:0000313" key="7">
    <source>
        <dbReference type="EMBL" id="CAB4638853.1"/>
    </source>
</evidence>
<reference evidence="7" key="1">
    <citation type="submission" date="2020-05" db="EMBL/GenBank/DDBJ databases">
        <authorList>
            <person name="Chiriac C."/>
            <person name="Salcher M."/>
            <person name="Ghai R."/>
            <person name="Kavagutti S V."/>
        </authorList>
    </citation>
    <scope>NUCLEOTIDE SEQUENCE</scope>
</reference>
<dbReference type="EC" id="2.5.1.54" evidence="2"/>
<comment type="similarity">
    <text evidence="1">Belongs to the class-II DAHP synthase family.</text>
</comment>
<dbReference type="Pfam" id="PF01474">
    <property type="entry name" value="DAHP_synth_2"/>
    <property type="match status" value="1"/>
</dbReference>
<dbReference type="PANTHER" id="PTHR21337">
    <property type="entry name" value="PHOSPHO-2-DEHYDRO-3-DEOXYHEPTONATE ALDOLASE 1, 2"/>
    <property type="match status" value="1"/>
</dbReference>
<dbReference type="NCBIfam" id="TIGR01358">
    <property type="entry name" value="DAHP_synth_II"/>
    <property type="match status" value="1"/>
</dbReference>
<organism evidence="7">
    <name type="scientific">freshwater metagenome</name>
    <dbReference type="NCBI Taxonomy" id="449393"/>
    <lineage>
        <taxon>unclassified sequences</taxon>
        <taxon>metagenomes</taxon>
        <taxon>ecological metagenomes</taxon>
    </lineage>
</organism>
<dbReference type="Gene3D" id="3.20.20.70">
    <property type="entry name" value="Aldolase class I"/>
    <property type="match status" value="1"/>
</dbReference>
<dbReference type="SUPFAM" id="SSF51569">
    <property type="entry name" value="Aldolase"/>
    <property type="match status" value="1"/>
</dbReference>
<evidence type="ECO:0000256" key="3">
    <source>
        <dbReference type="ARBA" id="ARBA00022679"/>
    </source>
</evidence>
<accession>A0A6J6JS58</accession>
<gene>
    <name evidence="4" type="ORF">UFOPK1495_00416</name>
    <name evidence="5" type="ORF">UFOPK1603_00044</name>
    <name evidence="6" type="ORF">UFOPK1711_01144</name>
    <name evidence="7" type="ORF">UFOPK2143_00447</name>
</gene>
<dbReference type="GO" id="GO:0003849">
    <property type="term" value="F:3-deoxy-7-phosphoheptulonate synthase activity"/>
    <property type="evidence" value="ECO:0007669"/>
    <property type="project" value="UniProtKB-EC"/>
</dbReference>
<name>A0A6J6JS58_9ZZZZ</name>
<dbReference type="GO" id="GO:0009073">
    <property type="term" value="P:aromatic amino acid family biosynthetic process"/>
    <property type="evidence" value="ECO:0007669"/>
    <property type="project" value="InterPro"/>
</dbReference>
<dbReference type="PANTHER" id="PTHR21337:SF0">
    <property type="entry name" value="PHOSPHO-2-DEHYDRO-3-DEOXYHEPTONATE ALDOLASE"/>
    <property type="match status" value="1"/>
</dbReference>
<evidence type="ECO:0000313" key="4">
    <source>
        <dbReference type="EMBL" id="CAB4544579.1"/>
    </source>
</evidence>